<evidence type="ECO:0000313" key="6">
    <source>
        <dbReference type="EMBL" id="QHJ00234.1"/>
    </source>
</evidence>
<evidence type="ECO:0000256" key="3">
    <source>
        <dbReference type="ARBA" id="ARBA00023125"/>
    </source>
</evidence>
<sequence>MTDRLPPLNAVRAFVAAARHQSFTRAAVELHVTHSAVSRQVKSLESFLGTALFERRIRQVVLTSAGQAFFAEASAALAQIALAAAAFTRTTAPQAVRVNVRPSFAVRWLIPQLPDFVARHPGIEPQVVTSTAAPGRAKEGFDVAVRRGLQGWPPSIQVQPWLEDGAVVVGSPELLAATPLARAADLSAHVLLSARSRRSDWDDWLAVAGWRRGKPAGRLQFDHLHLVLQAAADGLGLAIAPLSLLGQDLARGRLLAPLPAQRLPLERYYLGLAPDAAPQAAVFVQWLLASPGFASTAA</sequence>
<keyword evidence="4" id="KW-0804">Transcription</keyword>
<comment type="similarity">
    <text evidence="1">Belongs to the LysR transcriptional regulatory family.</text>
</comment>
<dbReference type="SUPFAM" id="SSF53850">
    <property type="entry name" value="Periplasmic binding protein-like II"/>
    <property type="match status" value="1"/>
</dbReference>
<dbReference type="RefSeq" id="WP_160554044.1">
    <property type="nucleotide sequence ID" value="NZ_CP047650.1"/>
</dbReference>
<feature type="domain" description="HTH lysR-type" evidence="5">
    <location>
        <begin position="6"/>
        <end position="63"/>
    </location>
</feature>
<dbReference type="GO" id="GO:0003700">
    <property type="term" value="F:DNA-binding transcription factor activity"/>
    <property type="evidence" value="ECO:0007669"/>
    <property type="project" value="InterPro"/>
</dbReference>
<evidence type="ECO:0000259" key="5">
    <source>
        <dbReference type="PROSITE" id="PS50931"/>
    </source>
</evidence>
<dbReference type="EMBL" id="CP047650">
    <property type="protein sequence ID" value="QHJ00234.1"/>
    <property type="molecule type" value="Genomic_DNA"/>
</dbReference>
<dbReference type="PANTHER" id="PTHR30537:SF74">
    <property type="entry name" value="HTH-TYPE TRANSCRIPTIONAL REGULATOR TRPI"/>
    <property type="match status" value="1"/>
</dbReference>
<evidence type="ECO:0000256" key="4">
    <source>
        <dbReference type="ARBA" id="ARBA00023163"/>
    </source>
</evidence>
<keyword evidence="2" id="KW-0805">Transcription regulation</keyword>
<evidence type="ECO:0000256" key="2">
    <source>
        <dbReference type="ARBA" id="ARBA00023015"/>
    </source>
</evidence>
<keyword evidence="3" id="KW-0238">DNA-binding</keyword>
<dbReference type="PANTHER" id="PTHR30537">
    <property type="entry name" value="HTH-TYPE TRANSCRIPTIONAL REGULATOR"/>
    <property type="match status" value="1"/>
</dbReference>
<dbReference type="FunFam" id="1.10.10.10:FF:000038">
    <property type="entry name" value="Glycine cleavage system transcriptional activator"/>
    <property type="match status" value="1"/>
</dbReference>
<dbReference type="KEGG" id="xyk:GT347_20970"/>
<dbReference type="Proteomes" id="UP000464787">
    <property type="component" value="Chromosome"/>
</dbReference>
<dbReference type="GO" id="GO:0006351">
    <property type="term" value="P:DNA-templated transcription"/>
    <property type="evidence" value="ECO:0007669"/>
    <property type="project" value="TreeGrafter"/>
</dbReference>
<dbReference type="InterPro" id="IPR000847">
    <property type="entry name" value="LysR_HTH_N"/>
</dbReference>
<gene>
    <name evidence="6" type="ORF">GT347_20970</name>
</gene>
<protein>
    <submittedName>
        <fullName evidence="6">LysR family transcriptional regulator</fullName>
    </submittedName>
</protein>
<dbReference type="CDD" id="cd08432">
    <property type="entry name" value="PBP2_GcdR_TrpI_HvrB_AmpR_like"/>
    <property type="match status" value="1"/>
</dbReference>
<reference evidence="6 7" key="1">
    <citation type="submission" date="2020-01" db="EMBL/GenBank/DDBJ databases">
        <title>Genome sequencing of strain KACC 21265.</title>
        <authorList>
            <person name="Heo J."/>
            <person name="Kim S.-J."/>
            <person name="Kim J.-S."/>
            <person name="Hong S.-B."/>
            <person name="Kwon S.-W."/>
        </authorList>
    </citation>
    <scope>NUCLEOTIDE SEQUENCE [LARGE SCALE GENOMIC DNA]</scope>
    <source>
        <strain evidence="6 7">KACC 21265</strain>
    </source>
</reference>
<dbReference type="PRINTS" id="PR00039">
    <property type="entry name" value="HTHLYSR"/>
</dbReference>
<dbReference type="SUPFAM" id="SSF46785">
    <property type="entry name" value="Winged helix' DNA-binding domain"/>
    <property type="match status" value="1"/>
</dbReference>
<dbReference type="InterPro" id="IPR005119">
    <property type="entry name" value="LysR_subst-bd"/>
</dbReference>
<dbReference type="Gene3D" id="3.40.190.10">
    <property type="entry name" value="Periplasmic binding protein-like II"/>
    <property type="match status" value="2"/>
</dbReference>
<name>A0A857JAJ2_9BURK</name>
<dbReference type="InterPro" id="IPR058163">
    <property type="entry name" value="LysR-type_TF_proteobact-type"/>
</dbReference>
<dbReference type="InterPro" id="IPR036388">
    <property type="entry name" value="WH-like_DNA-bd_sf"/>
</dbReference>
<dbReference type="Gene3D" id="1.10.10.10">
    <property type="entry name" value="Winged helix-like DNA-binding domain superfamily/Winged helix DNA-binding domain"/>
    <property type="match status" value="1"/>
</dbReference>
<dbReference type="AlphaFoldDB" id="A0A857JAJ2"/>
<dbReference type="InterPro" id="IPR036390">
    <property type="entry name" value="WH_DNA-bd_sf"/>
</dbReference>
<dbReference type="Pfam" id="PF00126">
    <property type="entry name" value="HTH_1"/>
    <property type="match status" value="1"/>
</dbReference>
<dbReference type="PROSITE" id="PS50931">
    <property type="entry name" value="HTH_LYSR"/>
    <property type="match status" value="1"/>
</dbReference>
<keyword evidence="7" id="KW-1185">Reference proteome</keyword>
<accession>A0A857JAJ2</accession>
<dbReference type="Pfam" id="PF03466">
    <property type="entry name" value="LysR_substrate"/>
    <property type="match status" value="1"/>
</dbReference>
<proteinExistence type="inferred from homology"/>
<organism evidence="6 7">
    <name type="scientific">Xylophilus rhododendri</name>
    <dbReference type="NCBI Taxonomy" id="2697032"/>
    <lineage>
        <taxon>Bacteria</taxon>
        <taxon>Pseudomonadati</taxon>
        <taxon>Pseudomonadota</taxon>
        <taxon>Betaproteobacteria</taxon>
        <taxon>Burkholderiales</taxon>
        <taxon>Xylophilus</taxon>
    </lineage>
</organism>
<dbReference type="GO" id="GO:0043565">
    <property type="term" value="F:sequence-specific DNA binding"/>
    <property type="evidence" value="ECO:0007669"/>
    <property type="project" value="TreeGrafter"/>
</dbReference>
<evidence type="ECO:0000256" key="1">
    <source>
        <dbReference type="ARBA" id="ARBA00009437"/>
    </source>
</evidence>
<evidence type="ECO:0000313" key="7">
    <source>
        <dbReference type="Proteomes" id="UP000464787"/>
    </source>
</evidence>